<dbReference type="SUPFAM" id="SSF55874">
    <property type="entry name" value="ATPase domain of HSP90 chaperone/DNA topoisomerase II/histidine kinase"/>
    <property type="match status" value="1"/>
</dbReference>
<dbReference type="Gene3D" id="1.10.287.130">
    <property type="match status" value="1"/>
</dbReference>
<dbReference type="GO" id="GO:0016020">
    <property type="term" value="C:membrane"/>
    <property type="evidence" value="ECO:0007669"/>
    <property type="project" value="UniProtKB-SubCell"/>
</dbReference>
<dbReference type="GO" id="GO:0000155">
    <property type="term" value="F:phosphorelay sensor kinase activity"/>
    <property type="evidence" value="ECO:0007669"/>
    <property type="project" value="InterPro"/>
</dbReference>
<feature type="domain" description="HAMP" evidence="10">
    <location>
        <begin position="345"/>
        <end position="398"/>
    </location>
</feature>
<dbReference type="InterPro" id="IPR003661">
    <property type="entry name" value="HisK_dim/P_dom"/>
</dbReference>
<evidence type="ECO:0000256" key="6">
    <source>
        <dbReference type="ARBA" id="ARBA00022777"/>
    </source>
</evidence>
<dbReference type="InterPro" id="IPR024478">
    <property type="entry name" value="HlyB_4HB_MCP"/>
</dbReference>
<comment type="catalytic activity">
    <reaction evidence="1">
        <text>ATP + protein L-histidine = ADP + protein N-phospho-L-histidine.</text>
        <dbReference type="EC" id="2.7.13.3"/>
    </reaction>
</comment>
<evidence type="ECO:0000256" key="7">
    <source>
        <dbReference type="SAM" id="Coils"/>
    </source>
</evidence>
<dbReference type="Proteomes" id="UP000320176">
    <property type="component" value="Unassembled WGS sequence"/>
</dbReference>
<keyword evidence="4" id="KW-0597">Phosphoprotein</keyword>
<keyword evidence="5 11" id="KW-0808">Transferase</keyword>
<keyword evidence="8" id="KW-1133">Transmembrane helix</keyword>
<proteinExistence type="predicted"/>
<dbReference type="PROSITE" id="PS50109">
    <property type="entry name" value="HIS_KIN"/>
    <property type="match status" value="1"/>
</dbReference>
<dbReference type="Gene3D" id="3.30.565.10">
    <property type="entry name" value="Histidine kinase-like ATPase, C-terminal domain"/>
    <property type="match status" value="1"/>
</dbReference>
<evidence type="ECO:0000256" key="5">
    <source>
        <dbReference type="ARBA" id="ARBA00022679"/>
    </source>
</evidence>
<comment type="caution">
    <text evidence="11">The sequence shown here is derived from an EMBL/GenBank/DDBJ whole genome shotgun (WGS) entry which is preliminary data.</text>
</comment>
<evidence type="ECO:0000313" key="12">
    <source>
        <dbReference type="Proteomes" id="UP000320176"/>
    </source>
</evidence>
<sequence length="633" mass="70072">MRTDQSDQSDQKTRFAIPIRWKLLATTAAIGLVAALIAISGLSRMQALNDRMNRIVDVAAAKSKLASLTKQELVAATRAEKNMILAKSQEEMERHMNTIDRTLDELQKNETALRALVSDETREQLDQFRSKWDQWQFNHAELRQMTRLNSDVTARMLSVGDARNQIDALEGQLVLIGSQSDDPEVQRMVFELSLSALKLQRFEKNLILASTAEAVDDFSEHVRPLRLSISEGLQRLAEISDARFDEQITAAQMALDKYIALTESIRNYMGDSGDFLVFQLAYGVGEPLADESEELLNAIIDSSEMEMTELQTESGKAYRTARNGLIVLSAIGIAVGVLISFVIGGRIANDLGKLAAYAQAVHDARDLSRPIPVVGNDEVGQVAKAFDGMRKTVYAQNAEMASLNSALVDKSQEMEQFVYTVSHDLKSPLVSCKGLLGLLKEDLEDEAYDDVIDSANRLEAATDQLSRIIDDLLELSRIGRKPLELVEVNVHALMTQLVQDLTERLEVAGVSISVAANLPAIRADESDLRRAFDNLITNAIKYAADVQDPKIEVGGLQSKHAVRYFVRDNGPGIEPGYQEKIFGLFQRLDNKKEGTGLGLASVRKIARMHGGRAWVESKPTEGATFWIEIPVKV</sequence>
<dbReference type="FunFam" id="3.30.565.10:FF:000006">
    <property type="entry name" value="Sensor histidine kinase WalK"/>
    <property type="match status" value="1"/>
</dbReference>
<dbReference type="PANTHER" id="PTHR42878:SF15">
    <property type="entry name" value="BACTERIOPHYTOCHROME"/>
    <property type="match status" value="1"/>
</dbReference>
<evidence type="ECO:0000256" key="3">
    <source>
        <dbReference type="ARBA" id="ARBA00012438"/>
    </source>
</evidence>
<evidence type="ECO:0000313" key="11">
    <source>
        <dbReference type="EMBL" id="TWT98356.1"/>
    </source>
</evidence>
<dbReference type="Pfam" id="PF00512">
    <property type="entry name" value="HisKA"/>
    <property type="match status" value="1"/>
</dbReference>
<dbReference type="InterPro" id="IPR004358">
    <property type="entry name" value="Sig_transdc_His_kin-like_C"/>
</dbReference>
<feature type="domain" description="Histidine kinase" evidence="9">
    <location>
        <begin position="420"/>
        <end position="633"/>
    </location>
</feature>
<evidence type="ECO:0000256" key="8">
    <source>
        <dbReference type="SAM" id="Phobius"/>
    </source>
</evidence>
<dbReference type="Pfam" id="PF12729">
    <property type="entry name" value="4HB_MCP_1"/>
    <property type="match status" value="1"/>
</dbReference>
<name>A0A5C6AG23_9BACT</name>
<evidence type="ECO:0000259" key="10">
    <source>
        <dbReference type="PROSITE" id="PS50885"/>
    </source>
</evidence>
<comment type="subcellular location">
    <subcellularLocation>
        <location evidence="2">Membrane</location>
    </subcellularLocation>
</comment>
<dbReference type="SMART" id="SM00304">
    <property type="entry name" value="HAMP"/>
    <property type="match status" value="1"/>
</dbReference>
<evidence type="ECO:0000256" key="1">
    <source>
        <dbReference type="ARBA" id="ARBA00000085"/>
    </source>
</evidence>
<feature type="coiled-coil region" evidence="7">
    <location>
        <begin position="85"/>
        <end position="123"/>
    </location>
</feature>
<keyword evidence="8" id="KW-0812">Transmembrane</keyword>
<gene>
    <name evidence="11" type="primary">cph1_5</name>
    <name evidence="11" type="ORF">Pla52n_48680</name>
</gene>
<evidence type="ECO:0000256" key="2">
    <source>
        <dbReference type="ARBA" id="ARBA00004370"/>
    </source>
</evidence>
<dbReference type="CDD" id="cd06225">
    <property type="entry name" value="HAMP"/>
    <property type="match status" value="1"/>
</dbReference>
<dbReference type="GO" id="GO:0007234">
    <property type="term" value="P:osmosensory signaling via phosphorelay pathway"/>
    <property type="evidence" value="ECO:0007669"/>
    <property type="project" value="TreeGrafter"/>
</dbReference>
<accession>A0A5C6AG23</accession>
<reference evidence="11 12" key="1">
    <citation type="submission" date="2019-02" db="EMBL/GenBank/DDBJ databases">
        <title>Deep-cultivation of Planctomycetes and their phenomic and genomic characterization uncovers novel biology.</title>
        <authorList>
            <person name="Wiegand S."/>
            <person name="Jogler M."/>
            <person name="Boedeker C."/>
            <person name="Pinto D."/>
            <person name="Vollmers J."/>
            <person name="Rivas-Marin E."/>
            <person name="Kohn T."/>
            <person name="Peeters S.H."/>
            <person name="Heuer A."/>
            <person name="Rast P."/>
            <person name="Oberbeckmann S."/>
            <person name="Bunk B."/>
            <person name="Jeske O."/>
            <person name="Meyerdierks A."/>
            <person name="Storesund J.E."/>
            <person name="Kallscheuer N."/>
            <person name="Luecker S."/>
            <person name="Lage O.M."/>
            <person name="Pohl T."/>
            <person name="Merkel B.J."/>
            <person name="Hornburger P."/>
            <person name="Mueller R.-W."/>
            <person name="Bruemmer F."/>
            <person name="Labrenz M."/>
            <person name="Spormann A.M."/>
            <person name="Op Den Camp H."/>
            <person name="Overmann J."/>
            <person name="Amann R."/>
            <person name="Jetten M.S.M."/>
            <person name="Mascher T."/>
            <person name="Medema M.H."/>
            <person name="Devos D.P."/>
            <person name="Kaster A.-K."/>
            <person name="Ovreas L."/>
            <person name="Rohde M."/>
            <person name="Galperin M.Y."/>
            <person name="Jogler C."/>
        </authorList>
    </citation>
    <scope>NUCLEOTIDE SEQUENCE [LARGE SCALE GENOMIC DNA]</scope>
    <source>
        <strain evidence="11 12">Pla52n</strain>
    </source>
</reference>
<dbReference type="PRINTS" id="PR00344">
    <property type="entry name" value="BCTRLSENSOR"/>
</dbReference>
<dbReference type="SMART" id="SM00388">
    <property type="entry name" value="HisKA"/>
    <property type="match status" value="1"/>
</dbReference>
<dbReference type="Pfam" id="PF02518">
    <property type="entry name" value="HATPase_c"/>
    <property type="match status" value="1"/>
</dbReference>
<dbReference type="InterPro" id="IPR003594">
    <property type="entry name" value="HATPase_dom"/>
</dbReference>
<dbReference type="SUPFAM" id="SSF47384">
    <property type="entry name" value="Homodimeric domain of signal transducing histidine kinase"/>
    <property type="match status" value="1"/>
</dbReference>
<dbReference type="InterPro" id="IPR003660">
    <property type="entry name" value="HAMP_dom"/>
</dbReference>
<dbReference type="GO" id="GO:0000156">
    <property type="term" value="F:phosphorelay response regulator activity"/>
    <property type="evidence" value="ECO:0007669"/>
    <property type="project" value="TreeGrafter"/>
</dbReference>
<protein>
    <recommendedName>
        <fullName evidence="3">histidine kinase</fullName>
        <ecNumber evidence="3">2.7.13.3</ecNumber>
    </recommendedName>
</protein>
<dbReference type="PANTHER" id="PTHR42878">
    <property type="entry name" value="TWO-COMPONENT HISTIDINE KINASE"/>
    <property type="match status" value="1"/>
</dbReference>
<dbReference type="Pfam" id="PF00672">
    <property type="entry name" value="HAMP"/>
    <property type="match status" value="1"/>
</dbReference>
<dbReference type="PROSITE" id="PS50885">
    <property type="entry name" value="HAMP"/>
    <property type="match status" value="1"/>
</dbReference>
<dbReference type="Gene3D" id="6.10.340.10">
    <property type="match status" value="1"/>
</dbReference>
<keyword evidence="12" id="KW-1185">Reference proteome</keyword>
<dbReference type="CDD" id="cd00082">
    <property type="entry name" value="HisKA"/>
    <property type="match status" value="1"/>
</dbReference>
<dbReference type="InterPro" id="IPR036890">
    <property type="entry name" value="HATPase_C_sf"/>
</dbReference>
<evidence type="ECO:0000259" key="9">
    <source>
        <dbReference type="PROSITE" id="PS50109"/>
    </source>
</evidence>
<dbReference type="AlphaFoldDB" id="A0A5C6AG23"/>
<dbReference type="SMART" id="SM00387">
    <property type="entry name" value="HATPase_c"/>
    <property type="match status" value="1"/>
</dbReference>
<feature type="transmembrane region" description="Helical" evidence="8">
    <location>
        <begin position="324"/>
        <end position="344"/>
    </location>
</feature>
<organism evidence="11 12">
    <name type="scientific">Stieleria varia</name>
    <dbReference type="NCBI Taxonomy" id="2528005"/>
    <lineage>
        <taxon>Bacteria</taxon>
        <taxon>Pseudomonadati</taxon>
        <taxon>Planctomycetota</taxon>
        <taxon>Planctomycetia</taxon>
        <taxon>Pirellulales</taxon>
        <taxon>Pirellulaceae</taxon>
        <taxon>Stieleria</taxon>
    </lineage>
</organism>
<dbReference type="GO" id="GO:0030295">
    <property type="term" value="F:protein kinase activator activity"/>
    <property type="evidence" value="ECO:0007669"/>
    <property type="project" value="TreeGrafter"/>
</dbReference>
<dbReference type="InterPro" id="IPR036097">
    <property type="entry name" value="HisK_dim/P_sf"/>
</dbReference>
<keyword evidence="6" id="KW-0418">Kinase</keyword>
<dbReference type="InterPro" id="IPR005467">
    <property type="entry name" value="His_kinase_dom"/>
</dbReference>
<dbReference type="EC" id="2.7.13.3" evidence="3"/>
<dbReference type="InterPro" id="IPR050351">
    <property type="entry name" value="BphY/WalK/GraS-like"/>
</dbReference>
<evidence type="ECO:0000256" key="4">
    <source>
        <dbReference type="ARBA" id="ARBA00022553"/>
    </source>
</evidence>
<dbReference type="EMBL" id="SJPN01000006">
    <property type="protein sequence ID" value="TWT98356.1"/>
    <property type="molecule type" value="Genomic_DNA"/>
</dbReference>
<feature type="transmembrane region" description="Helical" evidence="8">
    <location>
        <begin position="21"/>
        <end position="42"/>
    </location>
</feature>
<keyword evidence="8" id="KW-0472">Membrane</keyword>
<keyword evidence="7" id="KW-0175">Coiled coil</keyword>